<dbReference type="EMBL" id="BQKI01000007">
    <property type="protein sequence ID" value="GJM98158.1"/>
    <property type="molecule type" value="Genomic_DNA"/>
</dbReference>
<comment type="function">
    <text evidence="1 9">Auxin response factors (ARFs) are transcriptional factors that bind specifically to the DNA sequence 5'-TGTCTC-3' found in the auxin-responsive promoter elements (AuxREs).</text>
</comment>
<dbReference type="InterPro" id="IPR015300">
    <property type="entry name" value="DNA-bd_pseudobarrel_sf"/>
</dbReference>
<name>A0AAV5CJD2_ELECO</name>
<comment type="similarity">
    <text evidence="3 9">Belongs to the ARF family.</text>
</comment>
<keyword evidence="8 9" id="KW-0927">Auxin signaling pathway</keyword>
<evidence type="ECO:0000256" key="1">
    <source>
        <dbReference type="ARBA" id="ARBA00003182"/>
    </source>
</evidence>
<reference evidence="11" key="1">
    <citation type="journal article" date="2018" name="DNA Res.">
        <title>Multiple hybrid de novo genome assembly of finger millet, an orphan allotetraploid crop.</title>
        <authorList>
            <person name="Hatakeyama M."/>
            <person name="Aluri S."/>
            <person name="Balachadran M.T."/>
            <person name="Sivarajan S.R."/>
            <person name="Patrignani A."/>
            <person name="Gruter S."/>
            <person name="Poveda L."/>
            <person name="Shimizu-Inatsugi R."/>
            <person name="Baeten J."/>
            <person name="Francoijs K.J."/>
            <person name="Nataraja K.N."/>
            <person name="Reddy Y.A.N."/>
            <person name="Phadnis S."/>
            <person name="Ravikumar R.L."/>
            <person name="Schlapbach R."/>
            <person name="Sreeman S.M."/>
            <person name="Shimizu K.K."/>
        </authorList>
    </citation>
    <scope>NUCLEOTIDE SEQUENCE</scope>
</reference>
<dbReference type="GO" id="GO:0003677">
    <property type="term" value="F:DNA binding"/>
    <property type="evidence" value="ECO:0007669"/>
    <property type="project" value="UniProtKB-KW"/>
</dbReference>
<dbReference type="GO" id="GO:0005634">
    <property type="term" value="C:nucleus"/>
    <property type="evidence" value="ECO:0007669"/>
    <property type="project" value="UniProtKB-SubCell"/>
</dbReference>
<evidence type="ECO:0000313" key="12">
    <source>
        <dbReference type="Proteomes" id="UP001054889"/>
    </source>
</evidence>
<evidence type="ECO:0000256" key="6">
    <source>
        <dbReference type="ARBA" id="ARBA00023163"/>
    </source>
</evidence>
<dbReference type="SUPFAM" id="SSF101936">
    <property type="entry name" value="DNA-binding pseudobarrel domain"/>
    <property type="match status" value="1"/>
</dbReference>
<dbReference type="Pfam" id="PF06507">
    <property type="entry name" value="ARF_AD"/>
    <property type="match status" value="1"/>
</dbReference>
<organism evidence="11 12">
    <name type="scientific">Eleusine coracana subsp. coracana</name>
    <dbReference type="NCBI Taxonomy" id="191504"/>
    <lineage>
        <taxon>Eukaryota</taxon>
        <taxon>Viridiplantae</taxon>
        <taxon>Streptophyta</taxon>
        <taxon>Embryophyta</taxon>
        <taxon>Tracheophyta</taxon>
        <taxon>Spermatophyta</taxon>
        <taxon>Magnoliopsida</taxon>
        <taxon>Liliopsida</taxon>
        <taxon>Poales</taxon>
        <taxon>Poaceae</taxon>
        <taxon>PACMAD clade</taxon>
        <taxon>Chloridoideae</taxon>
        <taxon>Cynodonteae</taxon>
        <taxon>Eleusininae</taxon>
        <taxon>Eleusine</taxon>
    </lineage>
</organism>
<sequence length="527" mass="58505">MWEVLSSTSSKSIASFDVKFQPGEQIRFSAFSFITDHSESLVKQDPIASLAHTYDIQYNGKLVSAEKRERLLCLEYLPNGSLNEHLSGSRTLRKYVAKSSSDLDTARGLSVERRFIELMNPVETEPVERRAMKDFMESLSPATGQVQVQDDIQATSTADCAAKRARMHTSEEMQMAGGGEEGEGCVDAQLWLACAGGLCTVPHVGAAVYYFPQGHSEQATAGVDLSATRVPPSVPCRVVAVRFMADLRNDEEVFVKMRLVPLRPGETVVDVGMMRSGDNDNQAAETLSFAKTLTESDANNGGGFSIPRYCAETIFPMLDYRASPPVQTICAKDMSGVVWKFRHIYRGTPRRHLLTTGWSTFVNQKKLVAGDSIVFHLGEDGKIHVGIRRAIRGGAHSIPVEDVLRAARLAAAGQPFEVVHYPWARSPEFFVHAAKVREAMQVRWCPGMRVKMAFQMAHMSQVSWFMGTISGVQAADPARWPQSPWRLLQVTWDEPGLLGNVKRVCPWQVETGAINHLDYRRLKLDIV</sequence>
<dbReference type="GO" id="GO:0006355">
    <property type="term" value="P:regulation of DNA-templated transcription"/>
    <property type="evidence" value="ECO:0007669"/>
    <property type="project" value="InterPro"/>
</dbReference>
<keyword evidence="6 9" id="KW-0804">Transcription</keyword>
<evidence type="ECO:0000256" key="4">
    <source>
        <dbReference type="ARBA" id="ARBA00023015"/>
    </source>
</evidence>
<evidence type="ECO:0000256" key="8">
    <source>
        <dbReference type="ARBA" id="ARBA00023294"/>
    </source>
</evidence>
<dbReference type="InterPro" id="IPR010525">
    <property type="entry name" value="ARF_dom"/>
</dbReference>
<accession>A0AAV5CJD2</accession>
<reference evidence="11" key="2">
    <citation type="submission" date="2021-12" db="EMBL/GenBank/DDBJ databases">
        <title>Resequencing data analysis of finger millet.</title>
        <authorList>
            <person name="Hatakeyama M."/>
            <person name="Aluri S."/>
            <person name="Balachadran M.T."/>
            <person name="Sivarajan S.R."/>
            <person name="Poveda L."/>
            <person name="Shimizu-Inatsugi R."/>
            <person name="Schlapbach R."/>
            <person name="Sreeman S.M."/>
            <person name="Shimizu K.K."/>
        </authorList>
    </citation>
    <scope>NUCLEOTIDE SEQUENCE</scope>
</reference>
<evidence type="ECO:0000256" key="2">
    <source>
        <dbReference type="ARBA" id="ARBA00004123"/>
    </source>
</evidence>
<dbReference type="PROSITE" id="PS50863">
    <property type="entry name" value="B3"/>
    <property type="match status" value="1"/>
</dbReference>
<dbReference type="CDD" id="cd10017">
    <property type="entry name" value="B3_DNA"/>
    <property type="match status" value="1"/>
</dbReference>
<dbReference type="GO" id="GO:0009734">
    <property type="term" value="P:auxin-activated signaling pathway"/>
    <property type="evidence" value="ECO:0007669"/>
    <property type="project" value="UniProtKB-KW"/>
</dbReference>
<dbReference type="InterPro" id="IPR044835">
    <property type="entry name" value="ARF_plant"/>
</dbReference>
<dbReference type="InterPro" id="IPR003340">
    <property type="entry name" value="B3_DNA-bd"/>
</dbReference>
<evidence type="ECO:0000259" key="10">
    <source>
        <dbReference type="PROSITE" id="PS50863"/>
    </source>
</evidence>
<protein>
    <recommendedName>
        <fullName evidence="9">Auxin response factor</fullName>
    </recommendedName>
</protein>
<evidence type="ECO:0000256" key="5">
    <source>
        <dbReference type="ARBA" id="ARBA00023125"/>
    </source>
</evidence>
<dbReference type="FunFam" id="2.30.30.1040:FF:000001">
    <property type="entry name" value="Auxin response factor"/>
    <property type="match status" value="1"/>
</dbReference>
<dbReference type="AlphaFoldDB" id="A0AAV5CJD2"/>
<keyword evidence="12" id="KW-1185">Reference proteome</keyword>
<feature type="domain" description="TF-B3" evidence="10">
    <location>
        <begin position="289"/>
        <end position="391"/>
    </location>
</feature>
<comment type="subcellular location">
    <subcellularLocation>
        <location evidence="2 9">Nucleus</location>
    </subcellularLocation>
</comment>
<dbReference type="SMART" id="SM01019">
    <property type="entry name" value="B3"/>
    <property type="match status" value="1"/>
</dbReference>
<gene>
    <name evidence="11" type="primary">ga15141</name>
    <name evidence="11" type="ORF">PR202_ga15141</name>
</gene>
<proteinExistence type="inferred from homology"/>
<evidence type="ECO:0000256" key="7">
    <source>
        <dbReference type="ARBA" id="ARBA00023242"/>
    </source>
</evidence>
<keyword evidence="4 9" id="KW-0805">Transcription regulation</keyword>
<dbReference type="FunFam" id="2.40.330.10:FF:000001">
    <property type="entry name" value="Auxin response factor"/>
    <property type="match status" value="1"/>
</dbReference>
<dbReference type="PANTHER" id="PTHR31384">
    <property type="entry name" value="AUXIN RESPONSE FACTOR 4-RELATED"/>
    <property type="match status" value="1"/>
</dbReference>
<comment type="subunit">
    <text evidence="9">Homodimers and heterodimers.</text>
</comment>
<comment type="caution">
    <text evidence="11">The sequence shown here is derived from an EMBL/GenBank/DDBJ whole genome shotgun (WGS) entry which is preliminary data.</text>
</comment>
<keyword evidence="5 9" id="KW-0238">DNA-binding</keyword>
<evidence type="ECO:0000256" key="3">
    <source>
        <dbReference type="ARBA" id="ARBA00007853"/>
    </source>
</evidence>
<dbReference type="PANTHER" id="PTHR31384:SF86">
    <property type="entry name" value="AUXIN RESPONSE FACTOR 10"/>
    <property type="match status" value="1"/>
</dbReference>
<dbReference type="Gene3D" id="2.40.330.10">
    <property type="entry name" value="DNA-binding pseudobarrel domain"/>
    <property type="match status" value="1"/>
</dbReference>
<evidence type="ECO:0000313" key="11">
    <source>
        <dbReference type="EMBL" id="GJM98158.1"/>
    </source>
</evidence>
<dbReference type="Pfam" id="PF02362">
    <property type="entry name" value="B3"/>
    <property type="match status" value="1"/>
</dbReference>
<evidence type="ECO:0000256" key="9">
    <source>
        <dbReference type="RuleBase" id="RU004561"/>
    </source>
</evidence>
<dbReference type="Proteomes" id="UP001054889">
    <property type="component" value="Unassembled WGS sequence"/>
</dbReference>
<dbReference type="Gene3D" id="2.30.30.1040">
    <property type="match status" value="1"/>
</dbReference>
<keyword evidence="7 9" id="KW-0539">Nucleus</keyword>